<keyword evidence="3" id="KW-1185">Reference proteome</keyword>
<accession>A0A653CMZ6</accession>
<gene>
    <name evidence="2" type="ORF">CALMAC_LOCUS10019</name>
</gene>
<dbReference type="OrthoDB" id="10063560at2759"/>
<sequence>MMPSRSAPNLRDVHPQQQQTQHNHAPAIVPHHSQSHAHRHQHHAYYRPPAPPTAAASSRDEDCSPPPAPPVRDSSSLRAVKYGPGHEKFPSWPVPAAADTPQALRNQNNGGSHRSKSWTDHTNYPKEKVVTYTRPYMKRQHSVYAQQVSILLMSILYICTTT</sequence>
<evidence type="ECO:0000313" key="3">
    <source>
        <dbReference type="Proteomes" id="UP000410492"/>
    </source>
</evidence>
<evidence type="ECO:0000313" key="2">
    <source>
        <dbReference type="EMBL" id="VEN48646.1"/>
    </source>
</evidence>
<organism evidence="2 3">
    <name type="scientific">Callosobruchus maculatus</name>
    <name type="common">Southern cowpea weevil</name>
    <name type="synonym">Pulse bruchid</name>
    <dbReference type="NCBI Taxonomy" id="64391"/>
    <lineage>
        <taxon>Eukaryota</taxon>
        <taxon>Metazoa</taxon>
        <taxon>Ecdysozoa</taxon>
        <taxon>Arthropoda</taxon>
        <taxon>Hexapoda</taxon>
        <taxon>Insecta</taxon>
        <taxon>Pterygota</taxon>
        <taxon>Neoptera</taxon>
        <taxon>Endopterygota</taxon>
        <taxon>Coleoptera</taxon>
        <taxon>Polyphaga</taxon>
        <taxon>Cucujiformia</taxon>
        <taxon>Chrysomeloidea</taxon>
        <taxon>Chrysomelidae</taxon>
        <taxon>Bruchinae</taxon>
        <taxon>Bruchini</taxon>
        <taxon>Callosobruchus</taxon>
    </lineage>
</organism>
<protein>
    <submittedName>
        <fullName evidence="2">Uncharacterized protein</fullName>
    </submittedName>
</protein>
<feature type="non-terminal residue" evidence="2">
    <location>
        <position position="162"/>
    </location>
</feature>
<evidence type="ECO:0000256" key="1">
    <source>
        <dbReference type="SAM" id="MobiDB-lite"/>
    </source>
</evidence>
<feature type="region of interest" description="Disordered" evidence="1">
    <location>
        <begin position="1"/>
        <end position="122"/>
    </location>
</feature>
<reference evidence="2 3" key="1">
    <citation type="submission" date="2019-01" db="EMBL/GenBank/DDBJ databases">
        <authorList>
            <person name="Sayadi A."/>
        </authorList>
    </citation>
    <scope>NUCLEOTIDE SEQUENCE [LARGE SCALE GENOMIC DNA]</scope>
</reference>
<feature type="compositionally biased region" description="Polar residues" evidence="1">
    <location>
        <begin position="103"/>
        <end position="112"/>
    </location>
</feature>
<feature type="compositionally biased region" description="Basic residues" evidence="1">
    <location>
        <begin position="33"/>
        <end position="45"/>
    </location>
</feature>
<dbReference type="AlphaFoldDB" id="A0A653CMZ6"/>
<name>A0A653CMZ6_CALMS</name>
<dbReference type="Proteomes" id="UP000410492">
    <property type="component" value="Unassembled WGS sequence"/>
</dbReference>
<proteinExistence type="predicted"/>
<dbReference type="EMBL" id="CAACVG010008137">
    <property type="protein sequence ID" value="VEN48646.1"/>
    <property type="molecule type" value="Genomic_DNA"/>
</dbReference>